<name>A0A0V7ZRK3_9CYAN</name>
<dbReference type="GO" id="GO:0015245">
    <property type="term" value="F:fatty acid transmembrane transporter activity"/>
    <property type="evidence" value="ECO:0007669"/>
    <property type="project" value="TreeGrafter"/>
</dbReference>
<dbReference type="PANTHER" id="PTHR12668">
    <property type="entry name" value="TRANSMEMBRANE PROTEIN 14, 15"/>
    <property type="match status" value="1"/>
</dbReference>
<accession>A0A0V7ZRK3</accession>
<feature type="transmembrane region" description="Helical" evidence="5">
    <location>
        <begin position="81"/>
        <end position="99"/>
    </location>
</feature>
<dbReference type="PANTHER" id="PTHR12668:SF37">
    <property type="entry name" value="PROTEIN FATTY ACID EXPORT 2, CHLOROPLASTIC"/>
    <property type="match status" value="1"/>
</dbReference>
<organism evidence="6 7">
    <name type="scientific">Mastigocoleus testarum BC008</name>
    <dbReference type="NCBI Taxonomy" id="371196"/>
    <lineage>
        <taxon>Bacteria</taxon>
        <taxon>Bacillati</taxon>
        <taxon>Cyanobacteriota</taxon>
        <taxon>Cyanophyceae</taxon>
        <taxon>Nostocales</taxon>
        <taxon>Hapalosiphonaceae</taxon>
        <taxon>Mastigocoleus</taxon>
    </lineage>
</organism>
<keyword evidence="3 5" id="KW-1133">Transmembrane helix</keyword>
<keyword evidence="2 5" id="KW-0812">Transmembrane</keyword>
<comment type="caution">
    <text evidence="6">The sequence shown here is derived from an EMBL/GenBank/DDBJ whole genome shotgun (WGS) entry which is preliminary data.</text>
</comment>
<evidence type="ECO:0008006" key="8">
    <source>
        <dbReference type="Google" id="ProtNLM"/>
    </source>
</evidence>
<dbReference type="InterPro" id="IPR005349">
    <property type="entry name" value="TMEM14"/>
</dbReference>
<feature type="transmembrane region" description="Helical" evidence="5">
    <location>
        <begin position="6"/>
        <end position="23"/>
    </location>
</feature>
<protein>
    <recommendedName>
        <fullName evidence="8">Small integral membrane protein</fullName>
    </recommendedName>
</protein>
<dbReference type="EMBL" id="LMTZ01000091">
    <property type="protein sequence ID" value="KST67082.1"/>
    <property type="molecule type" value="Genomic_DNA"/>
</dbReference>
<dbReference type="Gene3D" id="1.10.10.1740">
    <property type="entry name" value="Transmembrane protein 14-like"/>
    <property type="match status" value="1"/>
</dbReference>
<keyword evidence="7" id="KW-1185">Reference proteome</keyword>
<evidence type="ECO:0000313" key="7">
    <source>
        <dbReference type="Proteomes" id="UP000053372"/>
    </source>
</evidence>
<evidence type="ECO:0000256" key="2">
    <source>
        <dbReference type="ARBA" id="ARBA00022692"/>
    </source>
</evidence>
<reference evidence="6 7" key="1">
    <citation type="journal article" date="2015" name="Genome Announc.">
        <title>Draft Genome of the Euendolithic (true boring) Cyanobacterium Mastigocoleus testarum strain BC008.</title>
        <authorList>
            <person name="Guida B.S."/>
            <person name="Garcia-Pichel F."/>
        </authorList>
    </citation>
    <scope>NUCLEOTIDE SEQUENCE [LARGE SCALE GENOMIC DNA]</scope>
    <source>
        <strain evidence="6 7">BC008</strain>
    </source>
</reference>
<dbReference type="AlphaFoldDB" id="A0A0V7ZRK3"/>
<gene>
    <name evidence="6" type="ORF">BC008_28240</name>
</gene>
<dbReference type="InterPro" id="IPR044890">
    <property type="entry name" value="TMEM14_sf"/>
</dbReference>
<evidence type="ECO:0000313" key="6">
    <source>
        <dbReference type="EMBL" id="KST67082.1"/>
    </source>
</evidence>
<proteinExistence type="predicted"/>
<dbReference type="Pfam" id="PF03647">
    <property type="entry name" value="Tmemb_14"/>
    <property type="match status" value="1"/>
</dbReference>
<dbReference type="Proteomes" id="UP000053372">
    <property type="component" value="Unassembled WGS sequence"/>
</dbReference>
<feature type="transmembrane region" description="Helical" evidence="5">
    <location>
        <begin position="55"/>
        <end position="76"/>
    </location>
</feature>
<sequence>MTISVVSTILYGILGIIGGIVGYQKAGSKISLISGVVSGILLIVSGLVALQGQKWGLILGIAVAGILVIVFAVRFVKTRKFMPAGLMSILGLVVIFSILKNF</sequence>
<dbReference type="RefSeq" id="WP_027840961.1">
    <property type="nucleotide sequence ID" value="NZ_LMTZ01000091.1"/>
</dbReference>
<dbReference type="OrthoDB" id="468294at2"/>
<evidence type="ECO:0000256" key="5">
    <source>
        <dbReference type="SAM" id="Phobius"/>
    </source>
</evidence>
<evidence type="ECO:0000256" key="3">
    <source>
        <dbReference type="ARBA" id="ARBA00022989"/>
    </source>
</evidence>
<comment type="subcellular location">
    <subcellularLocation>
        <location evidence="1">Membrane</location>
    </subcellularLocation>
</comment>
<keyword evidence="4 5" id="KW-0472">Membrane</keyword>
<feature type="transmembrane region" description="Helical" evidence="5">
    <location>
        <begin position="30"/>
        <end position="49"/>
    </location>
</feature>
<dbReference type="GO" id="GO:0016020">
    <property type="term" value="C:membrane"/>
    <property type="evidence" value="ECO:0007669"/>
    <property type="project" value="UniProtKB-SubCell"/>
</dbReference>
<evidence type="ECO:0000256" key="1">
    <source>
        <dbReference type="ARBA" id="ARBA00004370"/>
    </source>
</evidence>
<evidence type="ECO:0000256" key="4">
    <source>
        <dbReference type="ARBA" id="ARBA00023136"/>
    </source>
</evidence>